<evidence type="ECO:0000313" key="1">
    <source>
        <dbReference type="EMBL" id="MDQ0289595.1"/>
    </source>
</evidence>
<name>A0AAE3VFN5_9BACT</name>
<reference evidence="1" key="1">
    <citation type="submission" date="2023-07" db="EMBL/GenBank/DDBJ databases">
        <title>Genomic Encyclopedia of Type Strains, Phase IV (KMG-IV): sequencing the most valuable type-strain genomes for metagenomic binning, comparative biology and taxonomic classification.</title>
        <authorList>
            <person name="Goeker M."/>
        </authorList>
    </citation>
    <scope>NUCLEOTIDE SEQUENCE</scope>
    <source>
        <strain evidence="1">DSM 24202</strain>
    </source>
</reference>
<keyword evidence="2" id="KW-1185">Reference proteome</keyword>
<dbReference type="RefSeq" id="WP_307261052.1">
    <property type="nucleotide sequence ID" value="NZ_JAUSVL010000001.1"/>
</dbReference>
<organism evidence="1 2">
    <name type="scientific">Oligosphaera ethanolica</name>
    <dbReference type="NCBI Taxonomy" id="760260"/>
    <lineage>
        <taxon>Bacteria</taxon>
        <taxon>Pseudomonadati</taxon>
        <taxon>Lentisphaerota</taxon>
        <taxon>Oligosphaeria</taxon>
        <taxon>Oligosphaerales</taxon>
        <taxon>Oligosphaeraceae</taxon>
        <taxon>Oligosphaera</taxon>
    </lineage>
</organism>
<protein>
    <submittedName>
        <fullName evidence="1">Uncharacterized protein</fullName>
    </submittedName>
</protein>
<dbReference type="Proteomes" id="UP001238163">
    <property type="component" value="Unassembled WGS sequence"/>
</dbReference>
<dbReference type="AlphaFoldDB" id="A0AAE3VFN5"/>
<evidence type="ECO:0000313" key="2">
    <source>
        <dbReference type="Proteomes" id="UP001238163"/>
    </source>
</evidence>
<dbReference type="EMBL" id="JAUSVL010000001">
    <property type="protein sequence ID" value="MDQ0289595.1"/>
    <property type="molecule type" value="Genomic_DNA"/>
</dbReference>
<gene>
    <name evidence="1" type="ORF">J3R75_001702</name>
</gene>
<accession>A0AAE3VFN5</accession>
<proteinExistence type="predicted"/>
<comment type="caution">
    <text evidence="1">The sequence shown here is derived from an EMBL/GenBank/DDBJ whole genome shotgun (WGS) entry which is preliminary data.</text>
</comment>
<sequence length="50" mass="5516">MSLIREFQIKHFVLPAIAGKLATFTAGPHIAPTEIFQGYSVTQGQAWQNT</sequence>